<reference evidence="1" key="1">
    <citation type="journal article" date="2014" name="Front. Microbiol.">
        <title>High frequency of phylogenetically diverse reductive dehalogenase-homologous genes in deep subseafloor sedimentary metagenomes.</title>
        <authorList>
            <person name="Kawai M."/>
            <person name="Futagami T."/>
            <person name="Toyoda A."/>
            <person name="Takaki Y."/>
            <person name="Nishi S."/>
            <person name="Hori S."/>
            <person name="Arai W."/>
            <person name="Tsubouchi T."/>
            <person name="Morono Y."/>
            <person name="Uchiyama I."/>
            <person name="Ito T."/>
            <person name="Fujiyama A."/>
            <person name="Inagaki F."/>
            <person name="Takami H."/>
        </authorList>
    </citation>
    <scope>NUCLEOTIDE SEQUENCE</scope>
    <source>
        <strain evidence="1">Expedition CK06-06</strain>
    </source>
</reference>
<organism evidence="1">
    <name type="scientific">marine sediment metagenome</name>
    <dbReference type="NCBI Taxonomy" id="412755"/>
    <lineage>
        <taxon>unclassified sequences</taxon>
        <taxon>metagenomes</taxon>
        <taxon>ecological metagenomes</taxon>
    </lineage>
</organism>
<protein>
    <submittedName>
        <fullName evidence="1">Uncharacterized protein</fullName>
    </submittedName>
</protein>
<dbReference type="AlphaFoldDB" id="X1ID75"/>
<sequence>METRLGIKVKLAWGEEDPTFEGGSTHIAHAELTNPTAKEWTYTLDLYLDVLKVASSAGTIAIPAGGTVVVDFPVTMPLTEGTWHVYFDVYVGAELLVHYEALPHATQDVTVVISPDIVIGPITWE</sequence>
<accession>X1ID75</accession>
<evidence type="ECO:0000313" key="1">
    <source>
        <dbReference type="EMBL" id="GAH55523.1"/>
    </source>
</evidence>
<proteinExistence type="predicted"/>
<dbReference type="EMBL" id="BARU01018358">
    <property type="protein sequence ID" value="GAH55523.1"/>
    <property type="molecule type" value="Genomic_DNA"/>
</dbReference>
<name>X1ID75_9ZZZZ</name>
<gene>
    <name evidence="1" type="ORF">S03H2_30345</name>
</gene>
<comment type="caution">
    <text evidence="1">The sequence shown here is derived from an EMBL/GenBank/DDBJ whole genome shotgun (WGS) entry which is preliminary data.</text>
</comment>